<sequence>MDAPRRPRGIARVAPRPQTLFNALIRRGIDLRAMYRDASAQASEPGLRVVLGENAGALDQVITDLQGQVCQLGGTPARRGRLGGAARRQLIEWLLPETPDRDVAWIARLAHGEAALVHAFEEGLQRATPEAALVLRRQLPRLQGIHLDMHSLARARRC</sequence>
<dbReference type="EMBL" id="FNYC01000002">
    <property type="protein sequence ID" value="SEI62286.1"/>
    <property type="molecule type" value="Genomic_DNA"/>
</dbReference>
<dbReference type="Gene3D" id="1.20.1260.10">
    <property type="match status" value="1"/>
</dbReference>
<organism evidence="2 3">
    <name type="scientific">Frateuria terrea</name>
    <dbReference type="NCBI Taxonomy" id="529704"/>
    <lineage>
        <taxon>Bacteria</taxon>
        <taxon>Pseudomonadati</taxon>
        <taxon>Pseudomonadota</taxon>
        <taxon>Gammaproteobacteria</taxon>
        <taxon>Lysobacterales</taxon>
        <taxon>Rhodanobacteraceae</taxon>
        <taxon>Frateuria</taxon>
    </lineage>
</organism>
<feature type="domain" description="DUF2383" evidence="1">
    <location>
        <begin position="21"/>
        <end position="124"/>
    </location>
</feature>
<name>A0A1H6S6C9_9GAMM</name>
<dbReference type="InterPro" id="IPR019052">
    <property type="entry name" value="DUF2383"/>
</dbReference>
<protein>
    <recommendedName>
        <fullName evidence="1">DUF2383 domain-containing protein</fullName>
    </recommendedName>
</protein>
<evidence type="ECO:0000313" key="2">
    <source>
        <dbReference type="EMBL" id="SEI62286.1"/>
    </source>
</evidence>
<dbReference type="InterPro" id="IPR012347">
    <property type="entry name" value="Ferritin-like"/>
</dbReference>
<accession>A0A1H6S6C9</accession>
<dbReference type="STRING" id="529704.SAMN02927913_1144"/>
<keyword evidence="3" id="KW-1185">Reference proteome</keyword>
<gene>
    <name evidence="2" type="ORF">SAMN04487997_1229</name>
</gene>
<dbReference type="Pfam" id="PF09537">
    <property type="entry name" value="DUF2383"/>
    <property type="match status" value="1"/>
</dbReference>
<proteinExistence type="predicted"/>
<dbReference type="Proteomes" id="UP000199420">
    <property type="component" value="Unassembled WGS sequence"/>
</dbReference>
<reference evidence="2 3" key="1">
    <citation type="submission" date="2016-10" db="EMBL/GenBank/DDBJ databases">
        <authorList>
            <person name="de Groot N.N."/>
        </authorList>
    </citation>
    <scope>NUCLEOTIDE SEQUENCE [LARGE SCALE GENOMIC DNA]</scope>
    <source>
        <strain evidence="2 3">DSM 26515</strain>
    </source>
</reference>
<dbReference type="InterPro" id="IPR011971">
    <property type="entry name" value="CHP02284"/>
</dbReference>
<dbReference type="AlphaFoldDB" id="A0A1H6S6C9"/>
<dbReference type="NCBIfam" id="TIGR02284">
    <property type="entry name" value="PA2169 family four-helix-bundle protein"/>
    <property type="match status" value="1"/>
</dbReference>
<evidence type="ECO:0000259" key="1">
    <source>
        <dbReference type="Pfam" id="PF09537"/>
    </source>
</evidence>
<evidence type="ECO:0000313" key="3">
    <source>
        <dbReference type="Proteomes" id="UP000199420"/>
    </source>
</evidence>
<dbReference type="OrthoDB" id="5952182at2"/>